<accession>A0A3E3HVH5</accession>
<reference evidence="1" key="1">
    <citation type="submission" date="2018-08" db="EMBL/GenBank/DDBJ databases">
        <title>A genome reference for cultivated species of the human gut microbiota.</title>
        <authorList>
            <person name="Zou Y."/>
            <person name="Xue W."/>
            <person name="Luo G."/>
        </authorList>
    </citation>
    <scope>NUCLEOTIDE SEQUENCE [LARGE SCALE GENOMIC DNA]</scope>
    <source>
        <strain evidence="1">TF05-5AC</strain>
    </source>
</reference>
<keyword evidence="2" id="KW-1185">Reference proteome</keyword>
<protein>
    <submittedName>
        <fullName evidence="1">Uncharacterized protein</fullName>
    </submittedName>
</protein>
<dbReference type="EMBL" id="QVLV01000038">
    <property type="protein sequence ID" value="RGE55735.1"/>
    <property type="molecule type" value="Genomic_DNA"/>
</dbReference>
<dbReference type="AlphaFoldDB" id="A0A3E3HVH5"/>
<sequence length="59" mass="6692">MSKKLNILKHKTRRFILGVIFSPFSAGVKEQYYPAGGIAGRTQNPESGNKNLWRQLWTG</sequence>
<gene>
    <name evidence="1" type="ORF">DXC51_27945</name>
</gene>
<evidence type="ECO:0000313" key="1">
    <source>
        <dbReference type="EMBL" id="RGE55735.1"/>
    </source>
</evidence>
<evidence type="ECO:0000313" key="2">
    <source>
        <dbReference type="Proteomes" id="UP000260812"/>
    </source>
</evidence>
<comment type="caution">
    <text evidence="1">The sequence shown here is derived from an EMBL/GenBank/DDBJ whole genome shotgun (WGS) entry which is preliminary data.</text>
</comment>
<name>A0A3E3HVH5_9FIRM</name>
<proteinExistence type="predicted"/>
<dbReference type="Proteomes" id="UP000260812">
    <property type="component" value="Unassembled WGS sequence"/>
</dbReference>
<organism evidence="1 2">
    <name type="scientific">Eisenbergiella massiliensis</name>
    <dbReference type="NCBI Taxonomy" id="1720294"/>
    <lineage>
        <taxon>Bacteria</taxon>
        <taxon>Bacillati</taxon>
        <taxon>Bacillota</taxon>
        <taxon>Clostridia</taxon>
        <taxon>Lachnospirales</taxon>
        <taxon>Lachnospiraceae</taxon>
        <taxon>Eisenbergiella</taxon>
    </lineage>
</organism>